<dbReference type="SFLD" id="SFLDF00027">
    <property type="entry name" value="p-type_atpase"/>
    <property type="match status" value="1"/>
</dbReference>
<keyword evidence="12 20" id="KW-0067">ATP-binding</keyword>
<organism evidence="23 24">
    <name type="scientific">Ferrimonas pelagia</name>
    <dbReference type="NCBI Taxonomy" id="1177826"/>
    <lineage>
        <taxon>Bacteria</taxon>
        <taxon>Pseudomonadati</taxon>
        <taxon>Pseudomonadota</taxon>
        <taxon>Gammaproteobacteria</taxon>
        <taxon>Alteromonadales</taxon>
        <taxon>Ferrimonadaceae</taxon>
        <taxon>Ferrimonas</taxon>
    </lineage>
</organism>
<evidence type="ECO:0000256" key="15">
    <source>
        <dbReference type="ARBA" id="ARBA00023008"/>
    </source>
</evidence>
<evidence type="ECO:0000259" key="22">
    <source>
        <dbReference type="PROSITE" id="PS50846"/>
    </source>
</evidence>
<dbReference type="EC" id="7.2.2.8" evidence="3"/>
<evidence type="ECO:0000256" key="9">
    <source>
        <dbReference type="ARBA" id="ARBA00022723"/>
    </source>
</evidence>
<evidence type="ECO:0000256" key="11">
    <source>
        <dbReference type="ARBA" id="ARBA00022796"/>
    </source>
</evidence>
<feature type="compositionally biased region" description="Basic residues" evidence="21">
    <location>
        <begin position="159"/>
        <end position="169"/>
    </location>
</feature>
<dbReference type="InterPro" id="IPR036412">
    <property type="entry name" value="HAD-like_sf"/>
</dbReference>
<keyword evidence="6 20" id="KW-1003">Cell membrane</keyword>
<protein>
    <recommendedName>
        <fullName evidence="4">Copper-exporting P-type ATPase</fullName>
        <ecNumber evidence="3">7.2.2.8</ecNumber>
    </recommendedName>
    <alternativeName>
        <fullName evidence="18">Copper-exporting P-type ATPase A</fullName>
    </alternativeName>
    <alternativeName>
        <fullName evidence="19">Cu(+)-exporting ATPase</fullName>
    </alternativeName>
</protein>
<dbReference type="SUPFAM" id="SSF81665">
    <property type="entry name" value="Calcium ATPase, transmembrane domain M"/>
    <property type="match status" value="1"/>
</dbReference>
<dbReference type="Gene3D" id="3.40.1110.10">
    <property type="entry name" value="Calcium-transporting ATPase, cytoplasmic domain N"/>
    <property type="match status" value="1"/>
</dbReference>
<keyword evidence="24" id="KW-1185">Reference proteome</keyword>
<evidence type="ECO:0000256" key="6">
    <source>
        <dbReference type="ARBA" id="ARBA00022475"/>
    </source>
</evidence>
<dbReference type="Gene3D" id="2.70.150.10">
    <property type="entry name" value="Calcium-transporting ATPase, cytoplasmic transduction domain A"/>
    <property type="match status" value="1"/>
</dbReference>
<evidence type="ECO:0000256" key="20">
    <source>
        <dbReference type="RuleBase" id="RU362081"/>
    </source>
</evidence>
<evidence type="ECO:0000256" key="12">
    <source>
        <dbReference type="ARBA" id="ARBA00022840"/>
    </source>
</evidence>
<evidence type="ECO:0000256" key="18">
    <source>
        <dbReference type="ARBA" id="ARBA00029719"/>
    </source>
</evidence>
<sequence length="896" mass="94947">MSLALPLAGLNCQRCVNKVTVALKERCDVEHFTVSKTEMVLHGTISRVQAIELIEALGFSVPMVDSIERHYPLYGLNCGRCVKKVEAVLEQRSDIEQFSVNKEAMTVQGAIDGDALRQLILDLGFDTQPPADPSDTTPTRSKAPLTPQSNDSAAVKPSNKAKPKRGKTHHLLVSGMTCASCVRAVENAASSAQGVSHVSVSLAEQSLQVQCDEITPVLHALQQAGYPAEPMRSEQERRDKLEQKTQSQHRRFLRDTAIALGLGIPMMAYGLLGGSMMITSPALQLGWGIAGLLTLAMLMSAGRMFFTNAWSALRRGSATMDTLVALGTGSAWLYSMLVVISPGFFPEAARHVYFEASAMIIGLISLGHAIETKAKRRASRALEKLLDLQPPEAVVMVDQQEVITPLAEIEPGMRVRLKPGMKVALDGLVVEGHSYLDEAMLTGEPIAVAKSVGDRVSAGTQNQQGALDYEVTATGSDTLLAHIVDMVRTAQNSKPALARLVDRIAAVFVPVVVAIAVLTAVVWGLFGPEPKISYMLVTTTTVLIIACPCALGLATPMSVNIGVGRAAELGILVRDAAALQLTNAIDTVVLDKTGTLTQGQPKLTHSHIYQGDKAILLNAVAAIEAHSEHPLAMALRPYLTAPSKPSAFQAHPGKGISASLDGQQWQIGNASLMPTLSTAPQAHADAISEQGATPIFVAREGEVIAVLGVSDPLREDSAAAVAQLQAMGKRVIMMTGDTEKTARAIAKQANIDDVYAGVQPGEKAALVEQLSAEGRNVLMIGDGINDAPALAAAHVSMAMGSGSDIAKESAHFTLIRHSLMSAVDALQLSRATLKNMHQNLLGAFIYNSIGIPVAAGVLYPLTGTLLNPMIAGAAMALSSITVVSNASRLRLFKARK</sequence>
<dbReference type="InterPro" id="IPR027256">
    <property type="entry name" value="P-typ_ATPase_IB"/>
</dbReference>
<dbReference type="InterPro" id="IPR001757">
    <property type="entry name" value="P_typ_ATPase"/>
</dbReference>
<dbReference type="Proteomes" id="UP001499988">
    <property type="component" value="Unassembled WGS sequence"/>
</dbReference>
<proteinExistence type="inferred from homology"/>
<dbReference type="CDD" id="cd02094">
    <property type="entry name" value="P-type_ATPase_Cu-like"/>
    <property type="match status" value="1"/>
</dbReference>
<keyword evidence="10 20" id="KW-0547">Nucleotide-binding</keyword>
<evidence type="ECO:0000256" key="1">
    <source>
        <dbReference type="ARBA" id="ARBA00004651"/>
    </source>
</evidence>
<dbReference type="InterPro" id="IPR018303">
    <property type="entry name" value="ATPase_P-typ_P_site"/>
</dbReference>
<dbReference type="PRINTS" id="PR00943">
    <property type="entry name" value="CUATPASE"/>
</dbReference>
<evidence type="ECO:0000256" key="21">
    <source>
        <dbReference type="SAM" id="MobiDB-lite"/>
    </source>
</evidence>
<dbReference type="PROSITE" id="PS00154">
    <property type="entry name" value="ATPASE_E1_E2"/>
    <property type="match status" value="1"/>
</dbReference>
<dbReference type="PROSITE" id="PS01229">
    <property type="entry name" value="COF_2"/>
    <property type="match status" value="1"/>
</dbReference>
<dbReference type="CDD" id="cd00371">
    <property type="entry name" value="HMA"/>
    <property type="match status" value="2"/>
</dbReference>
<evidence type="ECO:0000313" key="23">
    <source>
        <dbReference type="EMBL" id="GAA4882682.1"/>
    </source>
</evidence>
<feature type="region of interest" description="Disordered" evidence="21">
    <location>
        <begin position="226"/>
        <end position="247"/>
    </location>
</feature>
<keyword evidence="8 20" id="KW-0812">Transmembrane</keyword>
<dbReference type="InterPro" id="IPR023214">
    <property type="entry name" value="HAD_sf"/>
</dbReference>
<keyword evidence="17 20" id="KW-0472">Membrane</keyword>
<dbReference type="SUPFAM" id="SSF56784">
    <property type="entry name" value="HAD-like"/>
    <property type="match status" value="1"/>
</dbReference>
<evidence type="ECO:0000256" key="13">
    <source>
        <dbReference type="ARBA" id="ARBA00022967"/>
    </source>
</evidence>
<evidence type="ECO:0000256" key="17">
    <source>
        <dbReference type="ARBA" id="ARBA00023136"/>
    </source>
</evidence>
<keyword evidence="14 20" id="KW-1133">Transmembrane helix</keyword>
<evidence type="ECO:0000256" key="8">
    <source>
        <dbReference type="ARBA" id="ARBA00022692"/>
    </source>
</evidence>
<dbReference type="PROSITE" id="PS50846">
    <property type="entry name" value="HMA_2"/>
    <property type="match status" value="1"/>
</dbReference>
<keyword evidence="11" id="KW-0187">Copper transport</keyword>
<name>A0ABP9EWD7_9GAMM</name>
<dbReference type="PANTHER" id="PTHR43520:SF6">
    <property type="entry name" value="COPPER-EXPORTING P-TYPE ATPASE"/>
    <property type="match status" value="1"/>
</dbReference>
<dbReference type="SUPFAM" id="SSF81653">
    <property type="entry name" value="Calcium ATPase, transduction domain A"/>
    <property type="match status" value="1"/>
</dbReference>
<feature type="transmembrane region" description="Helical" evidence="20">
    <location>
        <begin position="840"/>
        <end position="859"/>
    </location>
</feature>
<gene>
    <name evidence="23" type="ORF">GCM10023333_16150</name>
</gene>
<comment type="caution">
    <text evidence="23">The sequence shown here is derived from an EMBL/GenBank/DDBJ whole genome shotgun (WGS) entry which is preliminary data.</text>
</comment>
<keyword evidence="5" id="KW-0813">Transport</keyword>
<feature type="transmembrane region" description="Helical" evidence="20">
    <location>
        <begin position="504"/>
        <end position="526"/>
    </location>
</feature>
<dbReference type="InterPro" id="IPR008250">
    <property type="entry name" value="ATPase_P-typ_transduc_dom_A_sf"/>
</dbReference>
<dbReference type="Gene3D" id="3.40.50.1000">
    <property type="entry name" value="HAD superfamily/HAD-like"/>
    <property type="match status" value="1"/>
</dbReference>
<feature type="transmembrane region" description="Helical" evidence="20">
    <location>
        <begin position="285"/>
        <end position="306"/>
    </location>
</feature>
<keyword evidence="13" id="KW-1278">Translocase</keyword>
<feature type="transmembrane region" description="Helical" evidence="20">
    <location>
        <begin position="865"/>
        <end position="886"/>
    </location>
</feature>
<dbReference type="RefSeq" id="WP_345334845.1">
    <property type="nucleotide sequence ID" value="NZ_BAABJZ010000023.1"/>
</dbReference>
<dbReference type="InterPro" id="IPR044492">
    <property type="entry name" value="P_typ_ATPase_HD_dom"/>
</dbReference>
<keyword evidence="16" id="KW-0406">Ion transport</keyword>
<keyword evidence="15" id="KW-0186">Copper</keyword>
<feature type="transmembrane region" description="Helical" evidence="20">
    <location>
        <begin position="352"/>
        <end position="370"/>
    </location>
</feature>
<dbReference type="InterPro" id="IPR023298">
    <property type="entry name" value="ATPase_P-typ_TM_dom_sf"/>
</dbReference>
<feature type="compositionally biased region" description="Polar residues" evidence="21">
    <location>
        <begin position="134"/>
        <end position="152"/>
    </location>
</feature>
<evidence type="ECO:0000313" key="24">
    <source>
        <dbReference type="Proteomes" id="UP001499988"/>
    </source>
</evidence>
<evidence type="ECO:0000256" key="10">
    <source>
        <dbReference type="ARBA" id="ARBA00022741"/>
    </source>
</evidence>
<evidence type="ECO:0000256" key="5">
    <source>
        <dbReference type="ARBA" id="ARBA00022448"/>
    </source>
</evidence>
<evidence type="ECO:0000256" key="2">
    <source>
        <dbReference type="ARBA" id="ARBA00006024"/>
    </source>
</evidence>
<evidence type="ECO:0000256" key="7">
    <source>
        <dbReference type="ARBA" id="ARBA00022553"/>
    </source>
</evidence>
<reference evidence="24" key="1">
    <citation type="journal article" date="2019" name="Int. J. Syst. Evol. Microbiol.">
        <title>The Global Catalogue of Microorganisms (GCM) 10K type strain sequencing project: providing services to taxonomists for standard genome sequencing and annotation.</title>
        <authorList>
            <consortium name="The Broad Institute Genomics Platform"/>
            <consortium name="The Broad Institute Genome Sequencing Center for Infectious Disease"/>
            <person name="Wu L."/>
            <person name="Ma J."/>
        </authorList>
    </citation>
    <scope>NUCLEOTIDE SEQUENCE [LARGE SCALE GENOMIC DNA]</scope>
    <source>
        <strain evidence="24">JCM 18401</strain>
    </source>
</reference>
<keyword evidence="9 20" id="KW-0479">Metal-binding</keyword>
<dbReference type="Pfam" id="PF00122">
    <property type="entry name" value="E1-E2_ATPase"/>
    <property type="match status" value="1"/>
</dbReference>
<feature type="transmembrane region" description="Helical" evidence="20">
    <location>
        <begin position="257"/>
        <end position="279"/>
    </location>
</feature>
<evidence type="ECO:0000256" key="3">
    <source>
        <dbReference type="ARBA" id="ARBA00012517"/>
    </source>
</evidence>
<dbReference type="InterPro" id="IPR006121">
    <property type="entry name" value="HMA_dom"/>
</dbReference>
<dbReference type="InterPro" id="IPR059000">
    <property type="entry name" value="ATPase_P-type_domA"/>
</dbReference>
<evidence type="ECO:0000256" key="14">
    <source>
        <dbReference type="ARBA" id="ARBA00022989"/>
    </source>
</evidence>
<comment type="similarity">
    <text evidence="2 20">Belongs to the cation transport ATPase (P-type) (TC 3.A.3) family. Type IB subfamily.</text>
</comment>
<dbReference type="Gene3D" id="3.30.70.100">
    <property type="match status" value="3"/>
</dbReference>
<dbReference type="PANTHER" id="PTHR43520">
    <property type="entry name" value="ATP7, ISOFORM B"/>
    <property type="match status" value="1"/>
</dbReference>
<dbReference type="InterPro" id="IPR023299">
    <property type="entry name" value="ATPase_P-typ_cyto_dom_N"/>
</dbReference>
<dbReference type="InterPro" id="IPR036163">
    <property type="entry name" value="HMA_dom_sf"/>
</dbReference>
<feature type="domain" description="HMA" evidence="22">
    <location>
        <begin position="167"/>
        <end position="229"/>
    </location>
</feature>
<dbReference type="NCBIfam" id="TIGR01511">
    <property type="entry name" value="ATPase-IB1_Cu"/>
    <property type="match status" value="1"/>
</dbReference>
<comment type="subcellular location">
    <subcellularLocation>
        <location evidence="1">Cell membrane</location>
        <topology evidence="1">Multi-pass membrane protein</topology>
    </subcellularLocation>
</comment>
<dbReference type="EMBL" id="BAABJZ010000023">
    <property type="protein sequence ID" value="GAA4882682.1"/>
    <property type="molecule type" value="Genomic_DNA"/>
</dbReference>
<dbReference type="SFLD" id="SFLDS00003">
    <property type="entry name" value="Haloacid_Dehalogenase"/>
    <property type="match status" value="1"/>
</dbReference>
<dbReference type="NCBIfam" id="TIGR01494">
    <property type="entry name" value="ATPase_P-type"/>
    <property type="match status" value="1"/>
</dbReference>
<evidence type="ECO:0000256" key="4">
    <source>
        <dbReference type="ARBA" id="ARBA00015102"/>
    </source>
</evidence>
<feature type="region of interest" description="Disordered" evidence="21">
    <location>
        <begin position="127"/>
        <end position="169"/>
    </location>
</feature>
<dbReference type="PRINTS" id="PR00119">
    <property type="entry name" value="CATATPASE"/>
</dbReference>
<evidence type="ECO:0000256" key="19">
    <source>
        <dbReference type="ARBA" id="ARBA00033239"/>
    </source>
</evidence>
<dbReference type="Pfam" id="PF00403">
    <property type="entry name" value="HMA"/>
    <property type="match status" value="1"/>
</dbReference>
<keyword evidence="7" id="KW-0597">Phosphoprotein</keyword>
<evidence type="ECO:0000256" key="16">
    <source>
        <dbReference type="ARBA" id="ARBA00023065"/>
    </source>
</evidence>
<feature type="compositionally biased region" description="Basic and acidic residues" evidence="21">
    <location>
        <begin position="231"/>
        <end position="243"/>
    </location>
</feature>
<dbReference type="SUPFAM" id="SSF55008">
    <property type="entry name" value="HMA, heavy metal-associated domain"/>
    <property type="match status" value="3"/>
</dbReference>
<feature type="transmembrane region" description="Helical" evidence="20">
    <location>
        <begin position="318"/>
        <end position="340"/>
    </location>
</feature>
<dbReference type="NCBIfam" id="TIGR01525">
    <property type="entry name" value="ATPase-IB_hvy"/>
    <property type="match status" value="1"/>
</dbReference>
<accession>A0ABP9EWD7</accession>
<dbReference type="SFLD" id="SFLDG00002">
    <property type="entry name" value="C1.7:_P-type_atpase_like"/>
    <property type="match status" value="1"/>
</dbReference>
<dbReference type="Pfam" id="PF00702">
    <property type="entry name" value="Hydrolase"/>
    <property type="match status" value="1"/>
</dbReference>
<feature type="transmembrane region" description="Helical" evidence="20">
    <location>
        <begin position="532"/>
        <end position="555"/>
    </location>
</feature>